<proteinExistence type="predicted"/>
<dbReference type="PANTHER" id="PTHR12555">
    <property type="entry name" value="UBIQUITIN FUSION DEGRADATON PROTEIN 1"/>
    <property type="match status" value="1"/>
</dbReference>
<evidence type="ECO:0000313" key="3">
    <source>
        <dbReference type="EMBL" id="GFS15275.1"/>
    </source>
</evidence>
<dbReference type="InterPro" id="IPR055418">
    <property type="entry name" value="UFD1_N2"/>
</dbReference>
<dbReference type="PANTHER" id="PTHR12555:SF13">
    <property type="entry name" value="UBIQUITIN RECOGNITION FACTOR IN ER-ASSOCIATED DEGRADATION PROTEIN 1"/>
    <property type="match status" value="1"/>
</dbReference>
<evidence type="ECO:0000256" key="1">
    <source>
        <dbReference type="SAM" id="MobiDB-lite"/>
    </source>
</evidence>
<feature type="region of interest" description="Disordered" evidence="1">
    <location>
        <begin position="48"/>
        <end position="85"/>
    </location>
</feature>
<dbReference type="Proteomes" id="UP000762676">
    <property type="component" value="Unassembled WGS sequence"/>
</dbReference>
<evidence type="ECO:0000259" key="2">
    <source>
        <dbReference type="Pfam" id="PF24842"/>
    </source>
</evidence>
<keyword evidence="4" id="KW-1185">Reference proteome</keyword>
<gene>
    <name evidence="3" type="ORF">ElyMa_001445200</name>
</gene>
<dbReference type="Gene3D" id="3.10.330.10">
    <property type="match status" value="1"/>
</dbReference>
<evidence type="ECO:0000313" key="4">
    <source>
        <dbReference type="Proteomes" id="UP000762676"/>
    </source>
</evidence>
<dbReference type="GO" id="GO:0006511">
    <property type="term" value="P:ubiquitin-dependent protein catabolic process"/>
    <property type="evidence" value="ECO:0007669"/>
    <property type="project" value="InterPro"/>
</dbReference>
<sequence>MCRRKTHGLGTKEEEYELFVLESKPGKAVSIIECDMSVDFAQPIGYKEPERVPRKEQPLEGAQRKHSSPQKNQLSTICHEPQILF</sequence>
<accession>A0AAV4J071</accession>
<dbReference type="InterPro" id="IPR004854">
    <property type="entry name" value="Ufd1-like"/>
</dbReference>
<protein>
    <submittedName>
        <fullName evidence="3">Ubiquitin fusion degradation protein 1 homolog</fullName>
    </submittedName>
</protein>
<dbReference type="GO" id="GO:0036503">
    <property type="term" value="P:ERAD pathway"/>
    <property type="evidence" value="ECO:0007669"/>
    <property type="project" value="TreeGrafter"/>
</dbReference>
<dbReference type="EMBL" id="BMAT01002836">
    <property type="protein sequence ID" value="GFS15275.1"/>
    <property type="molecule type" value="Genomic_DNA"/>
</dbReference>
<name>A0AAV4J071_9GAST</name>
<reference evidence="3 4" key="1">
    <citation type="journal article" date="2021" name="Elife">
        <title>Chloroplast acquisition without the gene transfer in kleptoplastic sea slugs, Plakobranchus ocellatus.</title>
        <authorList>
            <person name="Maeda T."/>
            <person name="Takahashi S."/>
            <person name="Yoshida T."/>
            <person name="Shimamura S."/>
            <person name="Takaki Y."/>
            <person name="Nagai Y."/>
            <person name="Toyoda A."/>
            <person name="Suzuki Y."/>
            <person name="Arimoto A."/>
            <person name="Ishii H."/>
            <person name="Satoh N."/>
            <person name="Nishiyama T."/>
            <person name="Hasebe M."/>
            <person name="Maruyama T."/>
            <person name="Minagawa J."/>
            <person name="Obokata J."/>
            <person name="Shigenobu S."/>
        </authorList>
    </citation>
    <scope>NUCLEOTIDE SEQUENCE [LARGE SCALE GENOMIC DNA]</scope>
</reference>
<feature type="compositionally biased region" description="Basic and acidic residues" evidence="1">
    <location>
        <begin position="48"/>
        <end position="58"/>
    </location>
</feature>
<organism evidence="3 4">
    <name type="scientific">Elysia marginata</name>
    <dbReference type="NCBI Taxonomy" id="1093978"/>
    <lineage>
        <taxon>Eukaryota</taxon>
        <taxon>Metazoa</taxon>
        <taxon>Spiralia</taxon>
        <taxon>Lophotrochozoa</taxon>
        <taxon>Mollusca</taxon>
        <taxon>Gastropoda</taxon>
        <taxon>Heterobranchia</taxon>
        <taxon>Euthyneura</taxon>
        <taxon>Panpulmonata</taxon>
        <taxon>Sacoglossa</taxon>
        <taxon>Placobranchoidea</taxon>
        <taxon>Plakobranchidae</taxon>
        <taxon>Elysia</taxon>
    </lineage>
</organism>
<feature type="domain" description="Ubiquitin fusion degradation protein UFD1 N-terminal subdomain 2" evidence="2">
    <location>
        <begin position="12"/>
        <end position="43"/>
    </location>
</feature>
<dbReference type="Pfam" id="PF24842">
    <property type="entry name" value="UFD1_N2"/>
    <property type="match status" value="1"/>
</dbReference>
<dbReference type="AlphaFoldDB" id="A0AAV4J071"/>
<comment type="caution">
    <text evidence="3">The sequence shown here is derived from an EMBL/GenBank/DDBJ whole genome shotgun (WGS) entry which is preliminary data.</text>
</comment>
<dbReference type="GO" id="GO:0034098">
    <property type="term" value="C:VCP-NPL4-UFD1 AAA ATPase complex"/>
    <property type="evidence" value="ECO:0007669"/>
    <property type="project" value="TreeGrafter"/>
</dbReference>
<dbReference type="GO" id="GO:0031593">
    <property type="term" value="F:polyubiquitin modification-dependent protein binding"/>
    <property type="evidence" value="ECO:0007669"/>
    <property type="project" value="TreeGrafter"/>
</dbReference>